<evidence type="ECO:0000313" key="15">
    <source>
        <dbReference type="EMBL" id="KAJ7020159.1"/>
    </source>
</evidence>
<reference evidence="15" key="1">
    <citation type="submission" date="2023-03" db="EMBL/GenBank/DDBJ databases">
        <title>Massive genome expansion in bonnet fungi (Mycena s.s.) driven by repeated elements and novel gene families across ecological guilds.</title>
        <authorList>
            <consortium name="Lawrence Berkeley National Laboratory"/>
            <person name="Harder C.B."/>
            <person name="Miyauchi S."/>
            <person name="Viragh M."/>
            <person name="Kuo A."/>
            <person name="Thoen E."/>
            <person name="Andreopoulos B."/>
            <person name="Lu D."/>
            <person name="Skrede I."/>
            <person name="Drula E."/>
            <person name="Henrissat B."/>
            <person name="Morin E."/>
            <person name="Kohler A."/>
            <person name="Barry K."/>
            <person name="LaButti K."/>
            <person name="Morin E."/>
            <person name="Salamov A."/>
            <person name="Lipzen A."/>
            <person name="Mereny Z."/>
            <person name="Hegedus B."/>
            <person name="Baldrian P."/>
            <person name="Stursova M."/>
            <person name="Weitz H."/>
            <person name="Taylor A."/>
            <person name="Grigoriev I.V."/>
            <person name="Nagy L.G."/>
            <person name="Martin F."/>
            <person name="Kauserud H."/>
        </authorList>
    </citation>
    <scope>NUCLEOTIDE SEQUENCE</scope>
    <source>
        <strain evidence="15">CBHHK200</strain>
    </source>
</reference>
<dbReference type="AlphaFoldDB" id="A0AAD6S3F4"/>
<evidence type="ECO:0000256" key="1">
    <source>
        <dbReference type="ARBA" id="ARBA00001971"/>
    </source>
</evidence>
<keyword evidence="5 13" id="KW-0349">Heme</keyword>
<dbReference type="PANTHER" id="PTHR24305">
    <property type="entry name" value="CYTOCHROME P450"/>
    <property type="match status" value="1"/>
</dbReference>
<protein>
    <submittedName>
        <fullName evidence="15">Cytochrome P450</fullName>
    </submittedName>
</protein>
<evidence type="ECO:0000256" key="5">
    <source>
        <dbReference type="ARBA" id="ARBA00022617"/>
    </source>
</evidence>
<evidence type="ECO:0000256" key="7">
    <source>
        <dbReference type="ARBA" id="ARBA00022723"/>
    </source>
</evidence>
<evidence type="ECO:0000256" key="4">
    <source>
        <dbReference type="ARBA" id="ARBA00010617"/>
    </source>
</evidence>
<sequence>MPVLNLFLPLFLTAGVYVLLFFAQLLFREFRSPLRKLAGPKSSSFVLGNVKEMEVREDPGITKKWRHQFGHTFQLRSVFNTREIYTADTLALDHIIKNTGVYQKQAIRANLRLVGEGLLGVEGEAHRRQRRIMNPAFGMVQIRALTEVFLRKSVQVSALTFMLYTQKYDGARSYATYGLRQLIQEKPTRIEVLSWLSRMTLDVICEAGFDYQSDSLNSGEKPNEIHDVFHKLLHSPNLARQSTIRLAQSAFPLHILRFFLPASNLNALTNAREKLAAIGKQLLDDTRVAINAAGGPKAVAKSRDLFSLLLRANMSGDIAEDHRMTDSEVIGQIPTFFIAGHATTSSVIAWALHSLSINQDAQTELREELFSLATDTPTLDELNSLTYLDWVVRETLRVHSPVSFVTRIAAVDDILPLGTPCVDSQGRTHTSLLIPKGQTIRIPIVDVNTEVSLWGDDAAQFKPERWERVPAAVEAIPSIWGNVLTFLAGPHNCIGFRFSLAEQKALLFVLIRVFDFERAVPDAEVRRAGVALQSPFVVSEREKGSQMPLMVKAYEA</sequence>
<keyword evidence="10 13" id="KW-0408">Iron</keyword>
<dbReference type="InterPro" id="IPR036396">
    <property type="entry name" value="Cyt_P450_sf"/>
</dbReference>
<comment type="caution">
    <text evidence="15">The sequence shown here is derived from an EMBL/GenBank/DDBJ whole genome shotgun (WGS) entry which is preliminary data.</text>
</comment>
<organism evidence="15 16">
    <name type="scientific">Mycena alexandri</name>
    <dbReference type="NCBI Taxonomy" id="1745969"/>
    <lineage>
        <taxon>Eukaryota</taxon>
        <taxon>Fungi</taxon>
        <taxon>Dikarya</taxon>
        <taxon>Basidiomycota</taxon>
        <taxon>Agaricomycotina</taxon>
        <taxon>Agaricomycetes</taxon>
        <taxon>Agaricomycetidae</taxon>
        <taxon>Agaricales</taxon>
        <taxon>Marasmiineae</taxon>
        <taxon>Mycenaceae</taxon>
        <taxon>Mycena</taxon>
    </lineage>
</organism>
<dbReference type="GO" id="GO:0005506">
    <property type="term" value="F:iron ion binding"/>
    <property type="evidence" value="ECO:0007669"/>
    <property type="project" value="InterPro"/>
</dbReference>
<dbReference type="InterPro" id="IPR002403">
    <property type="entry name" value="Cyt_P450_E_grp-IV"/>
</dbReference>
<evidence type="ECO:0000256" key="3">
    <source>
        <dbReference type="ARBA" id="ARBA00004721"/>
    </source>
</evidence>
<feature type="transmembrane region" description="Helical" evidence="14">
    <location>
        <begin position="6"/>
        <end position="27"/>
    </location>
</feature>
<evidence type="ECO:0000256" key="14">
    <source>
        <dbReference type="SAM" id="Phobius"/>
    </source>
</evidence>
<keyword evidence="11" id="KW-0503">Monooxygenase</keyword>
<feature type="binding site" description="axial binding residue" evidence="13">
    <location>
        <position position="493"/>
    </location>
    <ligand>
        <name>heme</name>
        <dbReference type="ChEBI" id="CHEBI:30413"/>
    </ligand>
    <ligandPart>
        <name>Fe</name>
        <dbReference type="ChEBI" id="CHEBI:18248"/>
    </ligandPart>
</feature>
<keyword evidence="9" id="KW-0560">Oxidoreductase</keyword>
<dbReference type="Proteomes" id="UP001218188">
    <property type="component" value="Unassembled WGS sequence"/>
</dbReference>
<evidence type="ECO:0000256" key="12">
    <source>
        <dbReference type="ARBA" id="ARBA00023136"/>
    </source>
</evidence>
<evidence type="ECO:0000256" key="10">
    <source>
        <dbReference type="ARBA" id="ARBA00023004"/>
    </source>
</evidence>
<comment type="similarity">
    <text evidence="4">Belongs to the cytochrome P450 family.</text>
</comment>
<gene>
    <name evidence="15" type="ORF">C8F04DRAFT_1051123</name>
</gene>
<dbReference type="SUPFAM" id="SSF48264">
    <property type="entry name" value="Cytochrome P450"/>
    <property type="match status" value="1"/>
</dbReference>
<comment type="pathway">
    <text evidence="3">Secondary metabolite biosynthesis; terpenoid biosynthesis.</text>
</comment>
<evidence type="ECO:0000256" key="9">
    <source>
        <dbReference type="ARBA" id="ARBA00023002"/>
    </source>
</evidence>
<comment type="subcellular location">
    <subcellularLocation>
        <location evidence="2">Membrane</location>
    </subcellularLocation>
</comment>
<dbReference type="PRINTS" id="PR00465">
    <property type="entry name" value="EP450IV"/>
</dbReference>
<dbReference type="GO" id="GO:0020037">
    <property type="term" value="F:heme binding"/>
    <property type="evidence" value="ECO:0007669"/>
    <property type="project" value="InterPro"/>
</dbReference>
<comment type="cofactor">
    <cofactor evidence="1 13">
        <name>heme</name>
        <dbReference type="ChEBI" id="CHEBI:30413"/>
    </cofactor>
</comment>
<proteinExistence type="inferred from homology"/>
<dbReference type="PANTHER" id="PTHR24305:SF166">
    <property type="entry name" value="CYTOCHROME P450 12A4, MITOCHONDRIAL-RELATED"/>
    <property type="match status" value="1"/>
</dbReference>
<keyword evidence="16" id="KW-1185">Reference proteome</keyword>
<keyword evidence="8 14" id="KW-1133">Transmembrane helix</keyword>
<keyword evidence="12 14" id="KW-0472">Membrane</keyword>
<dbReference type="InterPro" id="IPR001128">
    <property type="entry name" value="Cyt_P450"/>
</dbReference>
<name>A0AAD6S3F4_9AGAR</name>
<keyword evidence="7 13" id="KW-0479">Metal-binding</keyword>
<evidence type="ECO:0000256" key="8">
    <source>
        <dbReference type="ARBA" id="ARBA00022989"/>
    </source>
</evidence>
<dbReference type="PRINTS" id="PR00385">
    <property type="entry name" value="P450"/>
</dbReference>
<dbReference type="GO" id="GO:0016020">
    <property type="term" value="C:membrane"/>
    <property type="evidence" value="ECO:0007669"/>
    <property type="project" value="UniProtKB-SubCell"/>
</dbReference>
<evidence type="ECO:0000256" key="6">
    <source>
        <dbReference type="ARBA" id="ARBA00022692"/>
    </source>
</evidence>
<evidence type="ECO:0000256" key="2">
    <source>
        <dbReference type="ARBA" id="ARBA00004370"/>
    </source>
</evidence>
<dbReference type="Pfam" id="PF00067">
    <property type="entry name" value="p450"/>
    <property type="match status" value="1"/>
</dbReference>
<evidence type="ECO:0000256" key="13">
    <source>
        <dbReference type="PIRSR" id="PIRSR602403-1"/>
    </source>
</evidence>
<dbReference type="GO" id="GO:0016705">
    <property type="term" value="F:oxidoreductase activity, acting on paired donors, with incorporation or reduction of molecular oxygen"/>
    <property type="evidence" value="ECO:0007669"/>
    <property type="project" value="InterPro"/>
</dbReference>
<evidence type="ECO:0000256" key="11">
    <source>
        <dbReference type="ARBA" id="ARBA00023033"/>
    </source>
</evidence>
<dbReference type="GO" id="GO:0004497">
    <property type="term" value="F:monooxygenase activity"/>
    <property type="evidence" value="ECO:0007669"/>
    <property type="project" value="UniProtKB-KW"/>
</dbReference>
<keyword evidence="6 14" id="KW-0812">Transmembrane</keyword>
<dbReference type="EMBL" id="JARJCM010000272">
    <property type="protein sequence ID" value="KAJ7020159.1"/>
    <property type="molecule type" value="Genomic_DNA"/>
</dbReference>
<accession>A0AAD6S3F4</accession>
<evidence type="ECO:0000313" key="16">
    <source>
        <dbReference type="Proteomes" id="UP001218188"/>
    </source>
</evidence>
<dbReference type="InterPro" id="IPR050121">
    <property type="entry name" value="Cytochrome_P450_monoxygenase"/>
</dbReference>
<dbReference type="Gene3D" id="1.10.630.10">
    <property type="entry name" value="Cytochrome P450"/>
    <property type="match status" value="1"/>
</dbReference>